<dbReference type="GO" id="GO:0044718">
    <property type="term" value="P:siderophore transmembrane transport"/>
    <property type="evidence" value="ECO:0007669"/>
    <property type="project" value="TreeGrafter"/>
</dbReference>
<keyword evidence="5" id="KW-0732">Signal</keyword>
<dbReference type="GO" id="GO:0009279">
    <property type="term" value="C:cell outer membrane"/>
    <property type="evidence" value="ECO:0007669"/>
    <property type="project" value="UniProtKB-SubCell"/>
</dbReference>
<dbReference type="InterPro" id="IPR037066">
    <property type="entry name" value="Plug_dom_sf"/>
</dbReference>
<keyword evidence="9 10" id="KW-0998">Cell outer membrane</keyword>
<dbReference type="Gene3D" id="2.170.130.10">
    <property type="entry name" value="TonB-dependent receptor, plug domain"/>
    <property type="match status" value="1"/>
</dbReference>
<keyword evidence="15" id="KW-1185">Reference proteome</keyword>
<evidence type="ECO:0000256" key="9">
    <source>
        <dbReference type="ARBA" id="ARBA00023237"/>
    </source>
</evidence>
<dbReference type="Pfam" id="PF07715">
    <property type="entry name" value="Plug"/>
    <property type="match status" value="1"/>
</dbReference>
<accession>W9UR84</accession>
<comment type="caution">
    <text evidence="14">The sequence shown here is derived from an EMBL/GenBank/DDBJ whole genome shotgun (WGS) entry which is preliminary data.</text>
</comment>
<dbReference type="STRING" id="1229521.D791_03446"/>
<dbReference type="PROSITE" id="PS52016">
    <property type="entry name" value="TONB_DEPENDENT_REC_3"/>
    <property type="match status" value="1"/>
</dbReference>
<evidence type="ECO:0000256" key="4">
    <source>
        <dbReference type="ARBA" id="ARBA00022692"/>
    </source>
</evidence>
<dbReference type="OrthoDB" id="9764669at2"/>
<dbReference type="SUPFAM" id="SSF56935">
    <property type="entry name" value="Porins"/>
    <property type="match status" value="1"/>
</dbReference>
<keyword evidence="14" id="KW-0675">Receptor</keyword>
<evidence type="ECO:0000256" key="11">
    <source>
        <dbReference type="RuleBase" id="RU003357"/>
    </source>
</evidence>
<keyword evidence="2 10" id="KW-0813">Transport</keyword>
<evidence type="ECO:0000256" key="2">
    <source>
        <dbReference type="ARBA" id="ARBA00022448"/>
    </source>
</evidence>
<dbReference type="Gene3D" id="2.40.170.20">
    <property type="entry name" value="TonB-dependent receptor, beta-barrel domain"/>
    <property type="match status" value="1"/>
</dbReference>
<keyword evidence="6" id="KW-0406">Ion transport</keyword>
<dbReference type="RefSeq" id="WP_036513630.1">
    <property type="nucleotide sequence ID" value="NZ_AONB01000022.1"/>
</dbReference>
<evidence type="ECO:0000256" key="7">
    <source>
        <dbReference type="ARBA" id="ARBA00023077"/>
    </source>
</evidence>
<feature type="domain" description="TonB-dependent receptor plug" evidence="13">
    <location>
        <begin position="42"/>
        <end position="155"/>
    </location>
</feature>
<dbReference type="InterPro" id="IPR012910">
    <property type="entry name" value="Plug_dom"/>
</dbReference>
<organism evidence="14 15">
    <name type="scientific">Nitrincola nitratireducens</name>
    <dbReference type="NCBI Taxonomy" id="1229521"/>
    <lineage>
        <taxon>Bacteria</taxon>
        <taxon>Pseudomonadati</taxon>
        <taxon>Pseudomonadota</taxon>
        <taxon>Gammaproteobacteria</taxon>
        <taxon>Oceanospirillales</taxon>
        <taxon>Oceanospirillaceae</taxon>
        <taxon>Nitrincola</taxon>
    </lineage>
</organism>
<dbReference type="PANTHER" id="PTHR30069:SF53">
    <property type="entry name" value="COLICIN I RECEPTOR-RELATED"/>
    <property type="match status" value="1"/>
</dbReference>
<reference evidence="14 15" key="2">
    <citation type="journal article" date="2015" name="Syst. Appl. Microbiol.">
        <title>Nitrincola nitratireducens sp. nov. isolated from a haloalkaline crater lake.</title>
        <authorList>
            <person name="Singh A."/>
            <person name="Vaidya B."/>
            <person name="Tanuku N.R."/>
            <person name="Pinnaka A.K."/>
        </authorList>
    </citation>
    <scope>NUCLEOTIDE SEQUENCE [LARGE SCALE GENOMIC DNA]</scope>
    <source>
        <strain evidence="14 15">AK23</strain>
    </source>
</reference>
<keyword evidence="4 10" id="KW-0812">Transmembrane</keyword>
<dbReference type="GO" id="GO:0015344">
    <property type="term" value="F:siderophore uptake transmembrane transporter activity"/>
    <property type="evidence" value="ECO:0007669"/>
    <property type="project" value="TreeGrafter"/>
</dbReference>
<evidence type="ECO:0000313" key="15">
    <source>
        <dbReference type="Proteomes" id="UP000019464"/>
    </source>
</evidence>
<dbReference type="PANTHER" id="PTHR30069">
    <property type="entry name" value="TONB-DEPENDENT OUTER MEMBRANE RECEPTOR"/>
    <property type="match status" value="1"/>
</dbReference>
<evidence type="ECO:0000259" key="12">
    <source>
        <dbReference type="Pfam" id="PF00593"/>
    </source>
</evidence>
<keyword evidence="8 10" id="KW-0472">Membrane</keyword>
<evidence type="ECO:0000256" key="8">
    <source>
        <dbReference type="ARBA" id="ARBA00023136"/>
    </source>
</evidence>
<evidence type="ECO:0000256" key="1">
    <source>
        <dbReference type="ARBA" id="ARBA00004571"/>
    </source>
</evidence>
<keyword evidence="7 11" id="KW-0798">TonB box</keyword>
<reference evidence="15" key="1">
    <citation type="submission" date="2012-11" db="EMBL/GenBank/DDBJ databases">
        <authorList>
            <person name="Singh A."/>
            <person name="Pinnaka A.K."/>
            <person name="Vaidya B."/>
        </authorList>
    </citation>
    <scope>NUCLEOTIDE SEQUENCE [LARGE SCALE GENOMIC DNA]</scope>
    <source>
        <strain evidence="15">AK23</strain>
    </source>
</reference>
<dbReference type="InterPro" id="IPR036942">
    <property type="entry name" value="Beta-barrel_TonB_sf"/>
</dbReference>
<evidence type="ECO:0000256" key="10">
    <source>
        <dbReference type="PROSITE-ProRule" id="PRU01360"/>
    </source>
</evidence>
<evidence type="ECO:0000259" key="13">
    <source>
        <dbReference type="Pfam" id="PF07715"/>
    </source>
</evidence>
<dbReference type="InterPro" id="IPR000531">
    <property type="entry name" value="Beta-barrel_TonB"/>
</dbReference>
<dbReference type="Proteomes" id="UP000019464">
    <property type="component" value="Unassembled WGS sequence"/>
</dbReference>
<comment type="subcellular location">
    <subcellularLocation>
        <location evidence="1 10">Cell outer membrane</location>
        <topology evidence="1 10">Multi-pass membrane protein</topology>
    </subcellularLocation>
</comment>
<feature type="domain" description="TonB-dependent receptor-like beta-barrel" evidence="12">
    <location>
        <begin position="269"/>
        <end position="718"/>
    </location>
</feature>
<evidence type="ECO:0000256" key="5">
    <source>
        <dbReference type="ARBA" id="ARBA00022729"/>
    </source>
</evidence>
<name>W9UR84_9GAMM</name>
<evidence type="ECO:0000256" key="6">
    <source>
        <dbReference type="ARBA" id="ARBA00023065"/>
    </source>
</evidence>
<dbReference type="EMBL" id="AONB01000022">
    <property type="protein sequence ID" value="EXJ09604.1"/>
    <property type="molecule type" value="Genomic_DNA"/>
</dbReference>
<protein>
    <submittedName>
        <fullName evidence="14">Colicin I receptor</fullName>
    </submittedName>
</protein>
<dbReference type="PATRIC" id="fig|1229521.3.peg.3481"/>
<dbReference type="InterPro" id="IPR039426">
    <property type="entry name" value="TonB-dep_rcpt-like"/>
</dbReference>
<comment type="similarity">
    <text evidence="10 11">Belongs to the TonB-dependent receptor family.</text>
</comment>
<dbReference type="AlphaFoldDB" id="W9UR84"/>
<proteinExistence type="inferred from homology"/>
<dbReference type="CDD" id="cd01347">
    <property type="entry name" value="ligand_gated_channel"/>
    <property type="match status" value="1"/>
</dbReference>
<dbReference type="Pfam" id="PF00593">
    <property type="entry name" value="TonB_dep_Rec_b-barrel"/>
    <property type="match status" value="1"/>
</dbReference>
<sequence>MKRFHHSLLFMSISVAAGSVYANQDVRLDSLVISASGFEQKITDAPASISVITKEDLASKPYMTLLDAVRDVEGIDVGETSDKTGQGSISMRGMGSDYTLILINGKRQNNVGDLYPNSFGGNQFNHIPPLDTIERIEVIRGPMSTLYGADAMGGVINIITKRVSDEWTGSITHSRTYETNKDFGNDTTTDFSVSGPLIENVLGLSVRGSYYDRDQSNPTYASVTAPDGTVFNRTSGFGGGGRTVDNNNWTGGLTLAFKPHEKHDIIFDYDTSVQRYDNDSSQLGTLDSLETVWRASRGRVQPRVGYVDNQEFTRDQWSITHEAEWGDINSDISFSYVKTNNNGRTLPFTVEERGRLQDLWDAAGGNLNNLTEVQRAELDAFLPRPARVMETRQKTLDVKFDTVQGDHWLIFGGQYIDAEQEDGVFGMYGDGFRSGTVQPHKQWALFVEDNWDVLEDVTLTGGVRYDNHNVFGSQVSPRAYGVWNLASDWTLKGGVSTGYKTPKTSDLFSGITGFGGQGTSPFVGSPDLQPETSINSELAIYWDTPQGHNFNATVFANKFKDKIARGDSIPNCEVASPGERCANIGEGWADLGFTSFSQQFNIDRVDIRGLELAGRYKITPQLTLRGNYTYTDSEQKSGPQEGRPLNNTAKHMLNTTLDWQVNSALNLYLTMEARSKRYRSWDTANDVALFYKDYEVFHLGGSYKFNKNLTLQARVNNLLDEDFTSYQTSFTQNADGSYSATYRDDYNIKAKSRNFWLSMNYRF</sequence>
<gene>
    <name evidence="14" type="primary">cirA_2</name>
    <name evidence="14" type="ORF">D791_03446</name>
</gene>
<evidence type="ECO:0000256" key="3">
    <source>
        <dbReference type="ARBA" id="ARBA00022452"/>
    </source>
</evidence>
<keyword evidence="3 10" id="KW-1134">Transmembrane beta strand</keyword>
<evidence type="ECO:0000313" key="14">
    <source>
        <dbReference type="EMBL" id="EXJ09604.1"/>
    </source>
</evidence>